<feature type="region of interest" description="Disordered" evidence="2">
    <location>
        <begin position="98"/>
        <end position="118"/>
    </location>
</feature>
<reference evidence="4" key="2">
    <citation type="submission" date="2019-10" db="EMBL/GenBank/DDBJ databases">
        <title>Conservation and host-specific expression of non-tandemly repeated heterogenous ribosome RNA gene in arbuscular mycorrhizal fungi.</title>
        <authorList>
            <person name="Maeda T."/>
            <person name="Kobayashi Y."/>
            <person name="Nakagawa T."/>
            <person name="Ezawa T."/>
            <person name="Yamaguchi K."/>
            <person name="Bino T."/>
            <person name="Nishimoto Y."/>
            <person name="Shigenobu S."/>
            <person name="Kawaguchi M."/>
        </authorList>
    </citation>
    <scope>NUCLEOTIDE SEQUENCE</scope>
    <source>
        <strain evidence="4">HR1</strain>
    </source>
</reference>
<dbReference type="AlphaFoldDB" id="A0A2Z6RV97"/>
<dbReference type="EMBL" id="BLAL01000087">
    <property type="protein sequence ID" value="GES84909.1"/>
    <property type="molecule type" value="Genomic_DNA"/>
</dbReference>
<evidence type="ECO:0000313" key="3">
    <source>
        <dbReference type="EMBL" id="GBC04783.1"/>
    </source>
</evidence>
<gene>
    <name evidence="4" type="ORF">RCL2_001199500</name>
    <name evidence="3" type="ORF">RclHR1_05870007</name>
</gene>
<sequence>MGIQSNEGGQEKTRSTLESIAVKLNKLTAEADEQTEAEEQKKAQEQANLDEITEEQVWFNLGTGTTSKDCKVPRLGKAPPPESIFEFHRVNDLCKQMLGEESKEGSDPNEFNKRTKIE</sequence>
<feature type="coiled-coil region" evidence="1">
    <location>
        <begin position="17"/>
        <end position="55"/>
    </location>
</feature>
<proteinExistence type="predicted"/>
<dbReference type="Proteomes" id="UP000615446">
    <property type="component" value="Unassembled WGS sequence"/>
</dbReference>
<dbReference type="EMBL" id="BEXD01003967">
    <property type="protein sequence ID" value="GBC04783.1"/>
    <property type="molecule type" value="Genomic_DNA"/>
</dbReference>
<dbReference type="Proteomes" id="UP000247702">
    <property type="component" value="Unassembled WGS sequence"/>
</dbReference>
<name>A0A2Z6RV97_9GLOM</name>
<protein>
    <submittedName>
        <fullName evidence="3">Uncharacterized protein</fullName>
    </submittedName>
</protein>
<evidence type="ECO:0000256" key="2">
    <source>
        <dbReference type="SAM" id="MobiDB-lite"/>
    </source>
</evidence>
<accession>A0A2Z6RV97</accession>
<organism evidence="3 5">
    <name type="scientific">Rhizophagus clarus</name>
    <dbReference type="NCBI Taxonomy" id="94130"/>
    <lineage>
        <taxon>Eukaryota</taxon>
        <taxon>Fungi</taxon>
        <taxon>Fungi incertae sedis</taxon>
        <taxon>Mucoromycota</taxon>
        <taxon>Glomeromycotina</taxon>
        <taxon>Glomeromycetes</taxon>
        <taxon>Glomerales</taxon>
        <taxon>Glomeraceae</taxon>
        <taxon>Rhizophagus</taxon>
    </lineage>
</organism>
<evidence type="ECO:0000313" key="5">
    <source>
        <dbReference type="Proteomes" id="UP000247702"/>
    </source>
</evidence>
<keyword evidence="1" id="KW-0175">Coiled coil</keyword>
<evidence type="ECO:0000256" key="1">
    <source>
        <dbReference type="SAM" id="Coils"/>
    </source>
</evidence>
<reference evidence="3 5" key="1">
    <citation type="submission" date="2017-11" db="EMBL/GenBank/DDBJ databases">
        <title>The genome of Rhizophagus clarus HR1 reveals common genetic basis of auxotrophy among arbuscular mycorrhizal fungi.</title>
        <authorList>
            <person name="Kobayashi Y."/>
        </authorList>
    </citation>
    <scope>NUCLEOTIDE SEQUENCE [LARGE SCALE GENOMIC DNA]</scope>
    <source>
        <strain evidence="3 5">HR1</strain>
    </source>
</reference>
<evidence type="ECO:0000313" key="4">
    <source>
        <dbReference type="EMBL" id="GES84909.1"/>
    </source>
</evidence>
<keyword evidence="5" id="KW-1185">Reference proteome</keyword>
<comment type="caution">
    <text evidence="3">The sequence shown here is derived from an EMBL/GenBank/DDBJ whole genome shotgun (WGS) entry which is preliminary data.</text>
</comment>